<dbReference type="RefSeq" id="WP_153373378.1">
    <property type="nucleotide sequence ID" value="NZ_CP045650.1"/>
</dbReference>
<name>A0A5Q0P596_9GAMM</name>
<dbReference type="InterPro" id="IPR027396">
    <property type="entry name" value="DsrEFH-like"/>
</dbReference>
<dbReference type="GO" id="GO:0005737">
    <property type="term" value="C:cytoplasm"/>
    <property type="evidence" value="ECO:0007669"/>
    <property type="project" value="InterPro"/>
</dbReference>
<protein>
    <recommendedName>
        <fullName evidence="5">Sulfurtransferase complex subunit TusB</fullName>
    </recommendedName>
</protein>
<dbReference type="EMBL" id="WITK01000004">
    <property type="protein sequence ID" value="MQW91661.1"/>
    <property type="molecule type" value="Genomic_DNA"/>
</dbReference>
<dbReference type="Proteomes" id="UP000327478">
    <property type="component" value="Chromosome"/>
</dbReference>
<accession>A0A5Q0P596</accession>
<gene>
    <name evidence="2" type="ORF">GFH30_06230</name>
    <name evidence="1" type="ORF">GHJ48_04485</name>
</gene>
<dbReference type="InterPro" id="IPR007215">
    <property type="entry name" value="Sulphur_relay_TusB/DsrH"/>
</dbReference>
<sequence length="94" mass="10278">MTPATLYLIQSNYVATAQSIKQLAQIHAPDDQVVILGEAVLGITHDFIQSLTAVYVLENDAELLTQPYASNVKIIDYADFAALCLAFSRCVSMK</sequence>
<evidence type="ECO:0000313" key="2">
    <source>
        <dbReference type="EMBL" id="QGA12299.1"/>
    </source>
</evidence>
<evidence type="ECO:0000313" key="1">
    <source>
        <dbReference type="EMBL" id="MQW91661.1"/>
    </source>
</evidence>
<dbReference type="AlphaFoldDB" id="A0A5Q0P596"/>
<dbReference type="Pfam" id="PF04077">
    <property type="entry name" value="DsrH"/>
    <property type="match status" value="1"/>
</dbReference>
<organism evidence="1 4">
    <name type="scientific">Acinetobacter wanghuae</name>
    <dbReference type="NCBI Taxonomy" id="2662362"/>
    <lineage>
        <taxon>Bacteria</taxon>
        <taxon>Pseudomonadati</taxon>
        <taxon>Pseudomonadota</taxon>
        <taxon>Gammaproteobacteria</taxon>
        <taxon>Moraxellales</taxon>
        <taxon>Moraxellaceae</taxon>
        <taxon>Acinetobacter</taxon>
    </lineage>
</organism>
<keyword evidence="3" id="KW-1185">Reference proteome</keyword>
<evidence type="ECO:0000313" key="3">
    <source>
        <dbReference type="Proteomes" id="UP000327478"/>
    </source>
</evidence>
<dbReference type="Proteomes" id="UP000480556">
    <property type="component" value="Unassembled WGS sequence"/>
</dbReference>
<evidence type="ECO:0008006" key="5">
    <source>
        <dbReference type="Google" id="ProtNLM"/>
    </source>
</evidence>
<dbReference type="Gene3D" id="3.40.1260.10">
    <property type="entry name" value="DsrEFH-like"/>
    <property type="match status" value="1"/>
</dbReference>
<reference evidence="3 4" key="1">
    <citation type="submission" date="2019-10" db="EMBL/GenBank/DDBJ databases">
        <authorList>
            <person name="Dong K."/>
        </authorList>
    </citation>
    <scope>NUCLEOTIDE SEQUENCE [LARGE SCALE GENOMIC DNA]</scope>
    <source>
        <strain evidence="2">Dk386</strain>
        <strain evidence="3">dk386</strain>
        <strain evidence="1">Dk771</strain>
        <strain evidence="4">dk771</strain>
    </source>
</reference>
<dbReference type="GO" id="GO:0002143">
    <property type="term" value="P:tRNA wobble position uridine thiolation"/>
    <property type="evidence" value="ECO:0007669"/>
    <property type="project" value="InterPro"/>
</dbReference>
<dbReference type="EMBL" id="CP045650">
    <property type="protein sequence ID" value="QGA12299.1"/>
    <property type="molecule type" value="Genomic_DNA"/>
</dbReference>
<evidence type="ECO:0000313" key="4">
    <source>
        <dbReference type="Proteomes" id="UP000480556"/>
    </source>
</evidence>
<proteinExistence type="predicted"/>
<dbReference type="SUPFAM" id="SSF75169">
    <property type="entry name" value="DsrEFH-like"/>
    <property type="match status" value="1"/>
</dbReference>